<sequence length="288" mass="31704">MTTMKTSEHEHQTPVENKPSNELSKKDLNRLFWRSFQMEFSWNYERQQNIGYVYAMIPILKKLYKKKEDLSKALKRHLEFFNTTPYIVTMMLSVSAAMEEQNAKNQKFESDSINNVKASLMGPLAGIGDSFFWGTLRLIATGIGTSLALHGNILGPILFLLVFNIPHIVIRYILTGFGYKLGTGFLQRLQQSGAMGNLTFGAAILGLMVIGGMSATMINMHVPLKIGSGHSASSVQGILNNIMPGLLPLCAFGIIYWLLGKGAKATSILIGIAVVSILGTWIGIFGVK</sequence>
<comment type="caution">
    <text evidence="3">The sequence shown here is derived from an EMBL/GenBank/DDBJ whole genome shotgun (WGS) entry which is preliminary data.</text>
</comment>
<keyword evidence="2" id="KW-0472">Membrane</keyword>
<evidence type="ECO:0000256" key="2">
    <source>
        <dbReference type="SAM" id="Phobius"/>
    </source>
</evidence>
<dbReference type="PROSITE" id="PS51108">
    <property type="entry name" value="PTS_EIID"/>
    <property type="match status" value="1"/>
</dbReference>
<organism evidence="3 4">
    <name type="scientific">Scopulibacillus cellulosilyticus</name>
    <dbReference type="NCBI Taxonomy" id="2665665"/>
    <lineage>
        <taxon>Bacteria</taxon>
        <taxon>Bacillati</taxon>
        <taxon>Bacillota</taxon>
        <taxon>Bacilli</taxon>
        <taxon>Bacillales</taxon>
        <taxon>Sporolactobacillaceae</taxon>
        <taxon>Scopulibacillus</taxon>
    </lineage>
</organism>
<dbReference type="InterPro" id="IPR050303">
    <property type="entry name" value="GatZ_KbaZ_carbometab"/>
</dbReference>
<feature type="transmembrane region" description="Helical" evidence="2">
    <location>
        <begin position="194"/>
        <end position="218"/>
    </location>
</feature>
<dbReference type="Proteomes" id="UP001596505">
    <property type="component" value="Unassembled WGS sequence"/>
</dbReference>
<protein>
    <submittedName>
        <fullName evidence="3">PTS system mannose/fructose/sorbose family transporter subunit IID</fullName>
    </submittedName>
</protein>
<dbReference type="Pfam" id="PF03613">
    <property type="entry name" value="EIID-AGA"/>
    <property type="match status" value="1"/>
</dbReference>
<feature type="compositionally biased region" description="Basic and acidic residues" evidence="1">
    <location>
        <begin position="1"/>
        <end position="13"/>
    </location>
</feature>
<feature type="transmembrane region" description="Helical" evidence="2">
    <location>
        <begin position="265"/>
        <end position="287"/>
    </location>
</feature>
<dbReference type="PANTHER" id="PTHR32502:SF23">
    <property type="entry name" value="TRANSPORT PROTEIN, PTS SYSTEM"/>
    <property type="match status" value="1"/>
</dbReference>
<keyword evidence="2" id="KW-0812">Transmembrane</keyword>
<feature type="transmembrane region" description="Helical" evidence="2">
    <location>
        <begin position="238"/>
        <end position="259"/>
    </location>
</feature>
<name>A0ABW2Q791_9BACL</name>
<evidence type="ECO:0000313" key="3">
    <source>
        <dbReference type="EMBL" id="MFC7395356.1"/>
    </source>
</evidence>
<dbReference type="InterPro" id="IPR004704">
    <property type="entry name" value="PTS_IID_man"/>
</dbReference>
<dbReference type="PANTHER" id="PTHR32502">
    <property type="entry name" value="N-ACETYLGALACTOSAMINE PERMEASE II COMPONENT-RELATED"/>
    <property type="match status" value="1"/>
</dbReference>
<keyword evidence="4" id="KW-1185">Reference proteome</keyword>
<proteinExistence type="predicted"/>
<dbReference type="EMBL" id="JBHTCO010000044">
    <property type="protein sequence ID" value="MFC7395356.1"/>
    <property type="molecule type" value="Genomic_DNA"/>
</dbReference>
<evidence type="ECO:0000256" key="1">
    <source>
        <dbReference type="SAM" id="MobiDB-lite"/>
    </source>
</evidence>
<accession>A0ABW2Q791</accession>
<feature type="region of interest" description="Disordered" evidence="1">
    <location>
        <begin position="1"/>
        <end position="22"/>
    </location>
</feature>
<keyword evidence="2" id="KW-1133">Transmembrane helix</keyword>
<evidence type="ECO:0000313" key="4">
    <source>
        <dbReference type="Proteomes" id="UP001596505"/>
    </source>
</evidence>
<reference evidence="4" key="1">
    <citation type="journal article" date="2019" name="Int. J. Syst. Evol. Microbiol.">
        <title>The Global Catalogue of Microorganisms (GCM) 10K type strain sequencing project: providing services to taxonomists for standard genome sequencing and annotation.</title>
        <authorList>
            <consortium name="The Broad Institute Genomics Platform"/>
            <consortium name="The Broad Institute Genome Sequencing Center for Infectious Disease"/>
            <person name="Wu L."/>
            <person name="Ma J."/>
        </authorList>
    </citation>
    <scope>NUCLEOTIDE SEQUENCE [LARGE SCALE GENOMIC DNA]</scope>
    <source>
        <strain evidence="4">CGMCC 1.16305</strain>
    </source>
</reference>
<gene>
    <name evidence="3" type="ORF">ACFQRG_20825</name>
</gene>
<feature type="transmembrane region" description="Helical" evidence="2">
    <location>
        <begin position="152"/>
        <end position="174"/>
    </location>
</feature>